<dbReference type="Proteomes" id="UP000321629">
    <property type="component" value="Unassembled WGS sequence"/>
</dbReference>
<organism evidence="2 3">
    <name type="scientific">Campylobacter volucris</name>
    <dbReference type="NCBI Taxonomy" id="1031542"/>
    <lineage>
        <taxon>Bacteria</taxon>
        <taxon>Pseudomonadati</taxon>
        <taxon>Campylobacterota</taxon>
        <taxon>Epsilonproteobacteria</taxon>
        <taxon>Campylobacterales</taxon>
        <taxon>Campylobacteraceae</taxon>
        <taxon>Campylobacter</taxon>
    </lineage>
</organism>
<feature type="transmembrane region" description="Helical" evidence="1">
    <location>
        <begin position="7"/>
        <end position="27"/>
    </location>
</feature>
<evidence type="ECO:0000313" key="2">
    <source>
        <dbReference type="EMBL" id="TXE89344.1"/>
    </source>
</evidence>
<dbReference type="RefSeq" id="WP_147554979.1">
    <property type="nucleotide sequence ID" value="NZ_VOWJ01000013.1"/>
</dbReference>
<evidence type="ECO:0000256" key="1">
    <source>
        <dbReference type="SAM" id="Phobius"/>
    </source>
</evidence>
<name>A0A5C7DSU7_9BACT</name>
<evidence type="ECO:0000313" key="3">
    <source>
        <dbReference type="Proteomes" id="UP000321629"/>
    </source>
</evidence>
<sequence>MKKIFYVFLGIMCFLLLGIYTLLFTAVGNSLLKPRLETMIAEKSGINIQFDQFQIRFSTLNIKANIDDKFFADVKGDISPFSLGFDLDYIIGLQNQYIKELNLDNKQDLTFKGKILGKSSDFIVNGKGFLFNSNLNLNAKLVNYNVENLELLGKDIDIAQILDFTSLPRYAHGKINLLATITTQNSKPNGNALINFYTSSINNNLIYKDFNLTLPKQSFIKGEIKSLIQDKLIISTNTILSNFFNLNTDKSVYNLASNILESDFNIKINDFDQFSSILKTKLQGKSQIQGNLKLTNNQLQEFNATLLGFGGELKAIFADNILNINTNTIEIDQILKTFSVPSVVDSKLDFSLNAKGLDFKNFNALVKLDNAKINTAEFKKLSGLDFPQTNFNLQAKADAKDFIIAYKATLNSNIVTISNLNGTYNLNDKDLKIDLNAFVDNLNKLKVLTKQDLNGPLNINTKLNLQANTIKDLDANIEIMQGKINAKSNGNNLEATIDNVKLEQIFPLIGQQILAYGDIDANIKLDSLDFNNINGKFNANIDSAFNEFELSKLLKKQFPKNTSAKINLDGNIKNSLLDFNAKVKSSFANIDKFQGKFDFNKQSLQSIYEISLDDFSKLGFLVDRKLQGNAKFNGKLNFENQLIDANIISQKIFNGQLNATIKNNIIKANIDNVDLSNLAQSLDFPDYYEAKSNVKINYNLLKENGEVLLDLNNGKLKKNLITSALMILLQKDITEDVYKNGKASAIINKNIIDLNLDLFADRSKINITNGKIDTKSTRLNIPFNIIIDRANFKGVIKGTTQKPKVDLNAGSVIKSITNTLGGNTNDTAKNTGKKVDQAINKIFNKIF</sequence>
<dbReference type="AlphaFoldDB" id="A0A5C7DSU7"/>
<keyword evidence="1" id="KW-0472">Membrane</keyword>
<accession>A0A5C7DSU7</accession>
<protein>
    <recommendedName>
        <fullName evidence="4">DUF3971 domain-containing protein</fullName>
    </recommendedName>
</protein>
<proteinExistence type="predicted"/>
<reference evidence="2 3" key="1">
    <citation type="submission" date="2019-07" db="EMBL/GenBank/DDBJ databases">
        <title>Rapid identification of Enteric Bacteria from Whole Genome Sequences (WGS) using Average Nucleotide Identity (ANI).</title>
        <authorList>
            <person name="Lane C."/>
        </authorList>
    </citation>
    <scope>NUCLEOTIDE SEQUENCE [LARGE SCALE GENOMIC DNA]</scope>
    <source>
        <strain evidence="2 3">2016D-0084</strain>
    </source>
</reference>
<comment type="caution">
    <text evidence="2">The sequence shown here is derived from an EMBL/GenBank/DDBJ whole genome shotgun (WGS) entry which is preliminary data.</text>
</comment>
<keyword evidence="1" id="KW-1133">Transmembrane helix</keyword>
<dbReference type="EMBL" id="VOWJ01000013">
    <property type="protein sequence ID" value="TXE89344.1"/>
    <property type="molecule type" value="Genomic_DNA"/>
</dbReference>
<evidence type="ECO:0008006" key="4">
    <source>
        <dbReference type="Google" id="ProtNLM"/>
    </source>
</evidence>
<gene>
    <name evidence="2" type="ORF">FPD38_01210</name>
</gene>
<keyword evidence="1" id="KW-0812">Transmembrane</keyword>